<sequence length="44" mass="4846">MDGKCAIGVMHDGPHYTFKISSVALRVSVPPWFKGYRVGSKPPQ</sequence>
<organism evidence="1 2">
    <name type="scientific">Usitatibacter rugosus</name>
    <dbReference type="NCBI Taxonomy" id="2732067"/>
    <lineage>
        <taxon>Bacteria</taxon>
        <taxon>Pseudomonadati</taxon>
        <taxon>Pseudomonadota</taxon>
        <taxon>Betaproteobacteria</taxon>
        <taxon>Nitrosomonadales</taxon>
        <taxon>Usitatibacteraceae</taxon>
        <taxon>Usitatibacter</taxon>
    </lineage>
</organism>
<evidence type="ECO:0000313" key="1">
    <source>
        <dbReference type="EMBL" id="QJR09423.1"/>
    </source>
</evidence>
<proteinExistence type="predicted"/>
<name>A0A6M4GSZ1_9PROT</name>
<protein>
    <submittedName>
        <fullName evidence="1">Uncharacterized protein</fullName>
    </submittedName>
</protein>
<dbReference type="EMBL" id="CP053069">
    <property type="protein sequence ID" value="QJR09423.1"/>
    <property type="molecule type" value="Genomic_DNA"/>
</dbReference>
<dbReference type="Proteomes" id="UP000501534">
    <property type="component" value="Chromosome"/>
</dbReference>
<evidence type="ECO:0000313" key="2">
    <source>
        <dbReference type="Proteomes" id="UP000501534"/>
    </source>
</evidence>
<accession>A0A6M4GSZ1</accession>
<dbReference type="KEGG" id="uru:DSM104443_00467"/>
<gene>
    <name evidence="1" type="ORF">DSM104443_00467</name>
</gene>
<keyword evidence="2" id="KW-1185">Reference proteome</keyword>
<reference evidence="1 2" key="1">
    <citation type="submission" date="2020-04" db="EMBL/GenBank/DDBJ databases">
        <title>Usitatibacter rugosus gen. nov., sp. nov. and Usitatibacter palustris sp. nov., novel members of Usitatibacteraceae fam. nov. within the order Nitrosomonadales isolated from soil.</title>
        <authorList>
            <person name="Huber K.J."/>
            <person name="Neumann-Schaal M."/>
            <person name="Geppert A."/>
            <person name="Luckner M."/>
            <person name="Wanner G."/>
            <person name="Overmann J."/>
        </authorList>
    </citation>
    <scope>NUCLEOTIDE SEQUENCE [LARGE SCALE GENOMIC DNA]</scope>
    <source>
        <strain evidence="1 2">0125_3</strain>
    </source>
</reference>
<dbReference type="AlphaFoldDB" id="A0A6M4GSZ1"/>